<comment type="caution">
    <text evidence="1">The sequence shown here is derived from an EMBL/GenBank/DDBJ whole genome shotgun (WGS) entry which is preliminary data.</text>
</comment>
<evidence type="ECO:0000313" key="2">
    <source>
        <dbReference type="Proteomes" id="UP000821845"/>
    </source>
</evidence>
<gene>
    <name evidence="1" type="ORF">HPB50_007089</name>
</gene>
<protein>
    <submittedName>
        <fullName evidence="1">Uncharacterized protein</fullName>
    </submittedName>
</protein>
<organism evidence="1 2">
    <name type="scientific">Hyalomma asiaticum</name>
    <name type="common">Tick</name>
    <dbReference type="NCBI Taxonomy" id="266040"/>
    <lineage>
        <taxon>Eukaryota</taxon>
        <taxon>Metazoa</taxon>
        <taxon>Ecdysozoa</taxon>
        <taxon>Arthropoda</taxon>
        <taxon>Chelicerata</taxon>
        <taxon>Arachnida</taxon>
        <taxon>Acari</taxon>
        <taxon>Parasitiformes</taxon>
        <taxon>Ixodida</taxon>
        <taxon>Ixodoidea</taxon>
        <taxon>Ixodidae</taxon>
        <taxon>Hyalomminae</taxon>
        <taxon>Hyalomma</taxon>
    </lineage>
</organism>
<name>A0ACB7RN85_HYAAI</name>
<reference evidence="1" key="1">
    <citation type="submission" date="2020-05" db="EMBL/GenBank/DDBJ databases">
        <title>Large-scale comparative analyses of tick genomes elucidate their genetic diversity and vector capacities.</title>
        <authorList>
            <person name="Jia N."/>
            <person name="Wang J."/>
            <person name="Shi W."/>
            <person name="Du L."/>
            <person name="Sun Y."/>
            <person name="Zhan W."/>
            <person name="Jiang J."/>
            <person name="Wang Q."/>
            <person name="Zhang B."/>
            <person name="Ji P."/>
            <person name="Sakyi L.B."/>
            <person name="Cui X."/>
            <person name="Yuan T."/>
            <person name="Jiang B."/>
            <person name="Yang W."/>
            <person name="Lam T.T.-Y."/>
            <person name="Chang Q."/>
            <person name="Ding S."/>
            <person name="Wang X."/>
            <person name="Zhu J."/>
            <person name="Ruan X."/>
            <person name="Zhao L."/>
            <person name="Wei J."/>
            <person name="Que T."/>
            <person name="Du C."/>
            <person name="Cheng J."/>
            <person name="Dai P."/>
            <person name="Han X."/>
            <person name="Huang E."/>
            <person name="Gao Y."/>
            <person name="Liu J."/>
            <person name="Shao H."/>
            <person name="Ye R."/>
            <person name="Li L."/>
            <person name="Wei W."/>
            <person name="Wang X."/>
            <person name="Wang C."/>
            <person name="Yang T."/>
            <person name="Huo Q."/>
            <person name="Li W."/>
            <person name="Guo W."/>
            <person name="Chen H."/>
            <person name="Zhou L."/>
            <person name="Ni X."/>
            <person name="Tian J."/>
            <person name="Zhou Y."/>
            <person name="Sheng Y."/>
            <person name="Liu T."/>
            <person name="Pan Y."/>
            <person name="Xia L."/>
            <person name="Li J."/>
            <person name="Zhao F."/>
            <person name="Cao W."/>
        </authorList>
    </citation>
    <scope>NUCLEOTIDE SEQUENCE</scope>
    <source>
        <strain evidence="1">Hyas-2018</strain>
    </source>
</reference>
<dbReference type="EMBL" id="CM023489">
    <property type="protein sequence ID" value="KAH6921969.1"/>
    <property type="molecule type" value="Genomic_DNA"/>
</dbReference>
<evidence type="ECO:0000313" key="1">
    <source>
        <dbReference type="EMBL" id="KAH6921969.1"/>
    </source>
</evidence>
<proteinExistence type="predicted"/>
<keyword evidence="2" id="KW-1185">Reference proteome</keyword>
<accession>A0ACB7RN85</accession>
<dbReference type="Proteomes" id="UP000821845">
    <property type="component" value="Chromosome 9"/>
</dbReference>
<sequence>MEPRSGDVRHDRVVPSLTRAMLREVAEALVPTPPDEVLVSAFRIDIRRRDLHTLADGGWLNDEVINFYMSLLMERSREEEGLPRVYAFCTFFFPKLIAANHAGVQRWTRAIDIFSFDILLVPVHLDTHWCLMAVDFRKRSFAYYDSVGLPAGTSMSHFLVMYNYLEKESWRRRERGIDWNGWSARVDEVPRQRNGDDCGVFTCQYAECLSRDAPISFGQEHMPYVRRCIAYEILHKTFLSRAVFKYQRCVQRSRTRSHCDATLELNGHLDYLEQLLLARHESLCSTRGREVSKAAKAKKRIARLLVVAPLRTLMRPPGDFSSRKKRAPG</sequence>